<dbReference type="PANTHER" id="PTHR43792">
    <property type="entry name" value="GNAT FAMILY, PUTATIVE (AFU_ORTHOLOGUE AFUA_3G00765)-RELATED-RELATED"/>
    <property type="match status" value="1"/>
</dbReference>
<accession>A0ABN1T897</accession>
<comment type="similarity">
    <text evidence="3">Belongs to the acetyltransferase family. RimJ subfamily.</text>
</comment>
<dbReference type="PROSITE" id="PS51186">
    <property type="entry name" value="GNAT"/>
    <property type="match status" value="1"/>
</dbReference>
<keyword evidence="2" id="KW-0012">Acyltransferase</keyword>
<evidence type="ECO:0000313" key="6">
    <source>
        <dbReference type="Proteomes" id="UP001500037"/>
    </source>
</evidence>
<dbReference type="InterPro" id="IPR000182">
    <property type="entry name" value="GNAT_dom"/>
</dbReference>
<gene>
    <name evidence="5" type="ORF">GCM10009665_76670</name>
</gene>
<name>A0ABN1T897_9ACTN</name>
<dbReference type="RefSeq" id="WP_344446926.1">
    <property type="nucleotide sequence ID" value="NZ_BAAALF010000327.1"/>
</dbReference>
<dbReference type="Proteomes" id="UP001500037">
    <property type="component" value="Unassembled WGS sequence"/>
</dbReference>
<evidence type="ECO:0000256" key="2">
    <source>
        <dbReference type="ARBA" id="ARBA00023315"/>
    </source>
</evidence>
<comment type="caution">
    <text evidence="5">The sequence shown here is derived from an EMBL/GenBank/DDBJ whole genome shotgun (WGS) entry which is preliminary data.</text>
</comment>
<evidence type="ECO:0000256" key="1">
    <source>
        <dbReference type="ARBA" id="ARBA00022679"/>
    </source>
</evidence>
<dbReference type="EMBL" id="BAAALF010000327">
    <property type="protein sequence ID" value="GAA1069354.1"/>
    <property type="molecule type" value="Genomic_DNA"/>
</dbReference>
<protein>
    <submittedName>
        <fullName evidence="5">GNAT family N-acetyltransferase</fullName>
    </submittedName>
</protein>
<evidence type="ECO:0000256" key="3">
    <source>
        <dbReference type="ARBA" id="ARBA00038502"/>
    </source>
</evidence>
<feature type="domain" description="N-acetyltransferase" evidence="4">
    <location>
        <begin position="22"/>
        <end position="188"/>
    </location>
</feature>
<dbReference type="Gene3D" id="3.40.630.30">
    <property type="match status" value="1"/>
</dbReference>
<evidence type="ECO:0000259" key="4">
    <source>
        <dbReference type="PROSITE" id="PS51186"/>
    </source>
</evidence>
<keyword evidence="6" id="KW-1185">Reference proteome</keyword>
<organism evidence="5 6">
    <name type="scientific">Kitasatospora nipponensis</name>
    <dbReference type="NCBI Taxonomy" id="258049"/>
    <lineage>
        <taxon>Bacteria</taxon>
        <taxon>Bacillati</taxon>
        <taxon>Actinomycetota</taxon>
        <taxon>Actinomycetes</taxon>
        <taxon>Kitasatosporales</taxon>
        <taxon>Streptomycetaceae</taxon>
        <taxon>Kitasatospora</taxon>
    </lineage>
</organism>
<sequence length="188" mass="20157">MIDGGQWDGGAGMVERVTAAQVGIEPWSEADLPLLHLTNTPEVMAQLGGPESAAGVEARHRLYLDIAARGAGCRFSVLLLPQREAVGTIGYSERDWQGERVYEMGWKVLPDFQGRGIAAAAAGAAVAHARAVGRLRYLHAFPPLANPASNAVCRRAGFELVGTCDFEYPPGSGTVKRSNDWRLDLSAR</sequence>
<proteinExistence type="inferred from homology"/>
<reference evidence="5 6" key="1">
    <citation type="journal article" date="2019" name="Int. J. Syst. Evol. Microbiol.">
        <title>The Global Catalogue of Microorganisms (GCM) 10K type strain sequencing project: providing services to taxonomists for standard genome sequencing and annotation.</title>
        <authorList>
            <consortium name="The Broad Institute Genomics Platform"/>
            <consortium name="The Broad Institute Genome Sequencing Center for Infectious Disease"/>
            <person name="Wu L."/>
            <person name="Ma J."/>
        </authorList>
    </citation>
    <scope>NUCLEOTIDE SEQUENCE [LARGE SCALE GENOMIC DNA]</scope>
    <source>
        <strain evidence="5 6">JCM 13004</strain>
    </source>
</reference>
<dbReference type="Pfam" id="PF13302">
    <property type="entry name" value="Acetyltransf_3"/>
    <property type="match status" value="1"/>
</dbReference>
<keyword evidence="1" id="KW-0808">Transferase</keyword>
<evidence type="ECO:0000313" key="5">
    <source>
        <dbReference type="EMBL" id="GAA1069354.1"/>
    </source>
</evidence>
<dbReference type="PANTHER" id="PTHR43792:SF8">
    <property type="entry name" value="[RIBOSOMAL PROTEIN US5]-ALANINE N-ACETYLTRANSFERASE"/>
    <property type="match status" value="1"/>
</dbReference>
<dbReference type="InterPro" id="IPR051531">
    <property type="entry name" value="N-acetyltransferase"/>
</dbReference>
<dbReference type="InterPro" id="IPR016181">
    <property type="entry name" value="Acyl_CoA_acyltransferase"/>
</dbReference>
<dbReference type="SUPFAM" id="SSF55729">
    <property type="entry name" value="Acyl-CoA N-acyltransferases (Nat)"/>
    <property type="match status" value="1"/>
</dbReference>